<evidence type="ECO:0000313" key="1">
    <source>
        <dbReference type="EMBL" id="KCW76429.1"/>
    </source>
</evidence>
<reference evidence="1" key="1">
    <citation type="submission" date="2013-07" db="EMBL/GenBank/DDBJ databases">
        <title>The genome of Eucalyptus grandis.</title>
        <authorList>
            <person name="Schmutz J."/>
            <person name="Hayes R."/>
            <person name="Myburg A."/>
            <person name="Tuskan G."/>
            <person name="Grattapaglia D."/>
            <person name="Rokhsar D.S."/>
        </authorList>
    </citation>
    <scope>NUCLEOTIDE SEQUENCE</scope>
    <source>
        <tissue evidence="1">Leaf extractions</tissue>
    </source>
</reference>
<sequence>MALSDLSSPFSINMSNRLFSRKFPTPMYTEMDIVKPEAPVNSLEPKLHLHFGMFSEDTTFGTRLDMNS</sequence>
<dbReference type="Gramene" id="KCW76429">
    <property type="protein sequence ID" value="KCW76429"/>
    <property type="gene ID" value="EUGRSUZ_D00817"/>
</dbReference>
<protein>
    <submittedName>
        <fullName evidence="1">Uncharacterized protein</fullName>
    </submittedName>
</protein>
<proteinExistence type="predicted"/>
<gene>
    <name evidence="1" type="ORF">EUGRSUZ_D00817</name>
</gene>
<dbReference type="AlphaFoldDB" id="A0A059CDY6"/>
<accession>A0A059CDY6</accession>
<dbReference type="EMBL" id="KK198756">
    <property type="protein sequence ID" value="KCW76429.1"/>
    <property type="molecule type" value="Genomic_DNA"/>
</dbReference>
<dbReference type="InParanoid" id="A0A059CDY6"/>
<organism evidence="1">
    <name type="scientific">Eucalyptus grandis</name>
    <name type="common">Flooded gum</name>
    <dbReference type="NCBI Taxonomy" id="71139"/>
    <lineage>
        <taxon>Eukaryota</taxon>
        <taxon>Viridiplantae</taxon>
        <taxon>Streptophyta</taxon>
        <taxon>Embryophyta</taxon>
        <taxon>Tracheophyta</taxon>
        <taxon>Spermatophyta</taxon>
        <taxon>Magnoliopsida</taxon>
        <taxon>eudicotyledons</taxon>
        <taxon>Gunneridae</taxon>
        <taxon>Pentapetalae</taxon>
        <taxon>rosids</taxon>
        <taxon>malvids</taxon>
        <taxon>Myrtales</taxon>
        <taxon>Myrtaceae</taxon>
        <taxon>Myrtoideae</taxon>
        <taxon>Eucalypteae</taxon>
        <taxon>Eucalyptus</taxon>
    </lineage>
</organism>
<name>A0A059CDY6_EUCGR</name>